<keyword evidence="1" id="KW-0866">Nonsense-mediated mRNA decay</keyword>
<evidence type="ECO:0000313" key="5">
    <source>
        <dbReference type="Proteomes" id="UP000472372"/>
    </source>
</evidence>
<dbReference type="InterPro" id="IPR045153">
    <property type="entry name" value="Est1/Ebs1-like"/>
</dbReference>
<feature type="compositionally biased region" description="Basic and acidic residues" evidence="2">
    <location>
        <begin position="75"/>
        <end position="88"/>
    </location>
</feature>
<feature type="region of interest" description="Disordered" evidence="2">
    <location>
        <begin position="75"/>
        <end position="130"/>
    </location>
</feature>
<dbReference type="Pfam" id="PF10373">
    <property type="entry name" value="EST1_DNA_bind"/>
    <property type="match status" value="1"/>
</dbReference>
<keyword evidence="1" id="KW-0539">Nucleus</keyword>
<name>A0A6S6VFM9_9PLEO</name>
<dbReference type="PANTHER" id="PTHR15696">
    <property type="entry name" value="SMG-7 SUPPRESSOR WITH MORPHOLOGICAL EFFECT ON GENITALIA PROTEIN 7"/>
    <property type="match status" value="1"/>
</dbReference>
<evidence type="ECO:0000313" key="4">
    <source>
        <dbReference type="EMBL" id="CAE7016084.1"/>
    </source>
</evidence>
<gene>
    <name evidence="4" type="ORF">PTTW11_02900</name>
</gene>
<protein>
    <recommendedName>
        <fullName evidence="1">Nonsense-mediated mRNA decay factor</fullName>
    </recommendedName>
</protein>
<evidence type="ECO:0000259" key="3">
    <source>
        <dbReference type="Pfam" id="PF10373"/>
    </source>
</evidence>
<organism evidence="4 5">
    <name type="scientific">Pyrenophora teres f. teres</name>
    <dbReference type="NCBI Taxonomy" id="97479"/>
    <lineage>
        <taxon>Eukaryota</taxon>
        <taxon>Fungi</taxon>
        <taxon>Dikarya</taxon>
        <taxon>Ascomycota</taxon>
        <taxon>Pezizomycotina</taxon>
        <taxon>Dothideomycetes</taxon>
        <taxon>Pleosporomycetidae</taxon>
        <taxon>Pleosporales</taxon>
        <taxon>Pleosporineae</taxon>
        <taxon>Pleosporaceae</taxon>
        <taxon>Pyrenophora</taxon>
    </lineage>
</organism>
<dbReference type="SUPFAM" id="SSF48452">
    <property type="entry name" value="TPR-like"/>
    <property type="match status" value="1"/>
</dbReference>
<dbReference type="PANTHER" id="PTHR15696:SF0">
    <property type="entry name" value="TELOMERASE-BINDING PROTEIN EST1A"/>
    <property type="match status" value="1"/>
</dbReference>
<reference evidence="4" key="1">
    <citation type="submission" date="2021-02" db="EMBL/GenBank/DDBJ databases">
        <authorList>
            <person name="Syme A R."/>
            <person name="Syme A R."/>
            <person name="Moolhuijzen P."/>
        </authorList>
    </citation>
    <scope>NUCLEOTIDE SEQUENCE</scope>
    <source>
        <strain evidence="4">W1-1</strain>
    </source>
</reference>
<dbReference type="EMBL" id="HG992978">
    <property type="protein sequence ID" value="CAE7016084.1"/>
    <property type="molecule type" value="Genomic_DNA"/>
</dbReference>
<sequence length="902" mass="101226">MTTANSLQLRFAQALQNQQDQGTQFCPYPGHGGHEFQDLQEFLDHARIDHRSDFEGLDTLQSRAKLRELSKQFRSDHWSVATEGDRSAPDIGGLTLESEKASRRASPTSGRKRSAPTEHEFTGRKGKVPSHAELAGFDHSKHVIVPDQLPKSQDPRLFDSSRCSIYDPTTSKLASPHLTNPKLQQPQYQPDVVQLQHTDSRYPALILQPDSRAISQEELASEVKSIYAGLTMVESKCMHVDQNQATAAAQEGESRTNLASDHWQALIALHRTLLHEHHDFFLASQHPSSSPALRYLAGKYSMPARMWKHGIHSFLELLRRHLPASIDHMLAFIYLAYQMVALLYETVPAFEDTWIECLGDLGRYRMAIEDEDYVKAANKNPTVGRLYHHLAILARSHPLLQMYYYSRSLTSVKPFQSARDSIKILLDPIVEKARQTIPDGRSNEENFIFAHALQFEHSSIEDDMSGFLKAKADFTEKLDITIGRVTKKWKDLGVYVAVANIAGWFNYGEDKNSIRHAFLQQLYPPSSKDVAVAKAKAIAAAIAEVKEESNTAIAEAVAAAIAEVKEESATAIAGSIAAAIAEQNKERATAIAQAITGTIANAITATIVKAIAATRAKVEKKEATKIAEAKEKEVTNIVEDIATTMAKAVAATITEVKEKGTAAIADAIAAAIAGFEEKSEKKKDEKNERDKNQEKDKKKEQDEEKKIPILPGEWEKEVEEIESTDTHFKHARRLTHQTSAIVFSRLGDNNVLPYVHVTLAFLYNAANSKYLPVLINDAPWAELVAFLNTLIRTEIRQSQLEKRKQDINMLLAAGVFPHEGERDDELPLPEDHHIRGLSWAQHFPEKWFEREHDEEKRYLESVSTAKNRRVRILRLAFSICKSKPLISYSKDSHSFKFPAQHT</sequence>
<dbReference type="GO" id="GO:0042162">
    <property type="term" value="F:telomeric DNA binding"/>
    <property type="evidence" value="ECO:0007669"/>
    <property type="project" value="TreeGrafter"/>
</dbReference>
<proteinExistence type="predicted"/>
<dbReference type="GO" id="GO:0070034">
    <property type="term" value="F:telomerase RNA binding"/>
    <property type="evidence" value="ECO:0007669"/>
    <property type="project" value="TreeGrafter"/>
</dbReference>
<dbReference type="FunFam" id="1.25.40.10:FF:000202">
    <property type="entry name" value="Unplaced genomic scaffold supercont1.7, whole genome shotgun sequence"/>
    <property type="match status" value="1"/>
</dbReference>
<dbReference type="GO" id="GO:0005697">
    <property type="term" value="C:telomerase holoenzyme complex"/>
    <property type="evidence" value="ECO:0007669"/>
    <property type="project" value="TreeGrafter"/>
</dbReference>
<accession>A0A6S6VFM9</accession>
<dbReference type="AlphaFoldDB" id="A0A6S6VFM9"/>
<dbReference type="InterPro" id="IPR018834">
    <property type="entry name" value="DNA/RNA-bd_Est1-type"/>
</dbReference>
<dbReference type="InterPro" id="IPR011990">
    <property type="entry name" value="TPR-like_helical_dom_sf"/>
</dbReference>
<dbReference type="Gene3D" id="1.25.40.10">
    <property type="entry name" value="Tetratricopeptide repeat domain"/>
    <property type="match status" value="1"/>
</dbReference>
<comment type="function">
    <text evidence="1">Plays a role in nonsense-mediated mRNA decay.</text>
</comment>
<feature type="region of interest" description="Disordered" evidence="2">
    <location>
        <begin position="678"/>
        <end position="707"/>
    </location>
</feature>
<feature type="domain" description="DNA/RNA-binding" evidence="3">
    <location>
        <begin position="373"/>
        <end position="436"/>
    </location>
</feature>
<dbReference type="Proteomes" id="UP000472372">
    <property type="component" value="Chromosome 2"/>
</dbReference>
<evidence type="ECO:0000256" key="1">
    <source>
        <dbReference type="RuleBase" id="RU369098"/>
    </source>
</evidence>
<dbReference type="GO" id="GO:0000184">
    <property type="term" value="P:nuclear-transcribed mRNA catabolic process, nonsense-mediated decay"/>
    <property type="evidence" value="ECO:0007669"/>
    <property type="project" value="UniProtKB-KW"/>
</dbReference>
<comment type="subcellular location">
    <subcellularLocation>
        <location evidence="1">Nucleus</location>
    </subcellularLocation>
</comment>
<evidence type="ECO:0000256" key="2">
    <source>
        <dbReference type="SAM" id="MobiDB-lite"/>
    </source>
</evidence>